<gene>
    <name evidence="1" type="ORF">K9D25_01275</name>
</gene>
<dbReference type="EMBL" id="CP083239">
    <property type="protein sequence ID" value="UOK71392.1"/>
    <property type="molecule type" value="Genomic_DNA"/>
</dbReference>
<name>A0A9E7D418_9HYPH</name>
<dbReference type="Pfam" id="PF13704">
    <property type="entry name" value="Glyco_tranf_2_4"/>
    <property type="match status" value="1"/>
</dbReference>
<dbReference type="InterPro" id="IPR029044">
    <property type="entry name" value="Nucleotide-diphossugar_trans"/>
</dbReference>
<dbReference type="AlphaFoldDB" id="A0A9E7D418"/>
<dbReference type="KEGG" id="apol:K9D25_01275"/>
<evidence type="ECO:0000313" key="1">
    <source>
        <dbReference type="EMBL" id="UOK71392.1"/>
    </source>
</evidence>
<dbReference type="RefSeq" id="WP_244378483.1">
    <property type="nucleotide sequence ID" value="NZ_CP083239.1"/>
</dbReference>
<protein>
    <submittedName>
        <fullName evidence="1">Glycosyltransferase family 2 protein</fullName>
    </submittedName>
</protein>
<proteinExistence type="predicted"/>
<sequence length="298" mass="34407">MKIICITQLRNEERFLPGFLHHIAPHVDGIVALDEGSTDATPELLRAEPKVVSVLDERRPAPAHAHESQNRHRLILEAARLGADWVICGDADERYEDRFLRRLRPVLERREARGQPILAVRIVNLWNSRSEYRIDGTCGPRWTPRLFRIPRTVTRRPDRMHQPWFPPELDGAPRGFVPAFLYHLKMIERRDREARHAKFTAVDPDGEHQPAGYDHLIDETGLTLRRVLPFKNYVDLPREAWTPPPEPPALTGCLADPAFVERFRIDTARRAPADAGAWPHFYGLDFETIFAERRADAR</sequence>
<dbReference type="Proteomes" id="UP000831684">
    <property type="component" value="Chromosome"/>
</dbReference>
<organism evidence="1 2">
    <name type="scientific">Ancylobacter polymorphus</name>
    <dbReference type="NCBI Taxonomy" id="223390"/>
    <lineage>
        <taxon>Bacteria</taxon>
        <taxon>Pseudomonadati</taxon>
        <taxon>Pseudomonadota</taxon>
        <taxon>Alphaproteobacteria</taxon>
        <taxon>Hyphomicrobiales</taxon>
        <taxon>Xanthobacteraceae</taxon>
        <taxon>Ancylobacter</taxon>
    </lineage>
</organism>
<evidence type="ECO:0000313" key="2">
    <source>
        <dbReference type="Proteomes" id="UP000831684"/>
    </source>
</evidence>
<dbReference type="Gene3D" id="3.90.550.10">
    <property type="entry name" value="Spore Coat Polysaccharide Biosynthesis Protein SpsA, Chain A"/>
    <property type="match status" value="1"/>
</dbReference>
<accession>A0A9E7D418</accession>
<reference evidence="1" key="1">
    <citation type="submission" date="2021-09" db="EMBL/GenBank/DDBJ databases">
        <title>Network and meta-omics reveal the key degrader and cooperation patterns in an efficient 1,4-dioxane-degrading microbial community.</title>
        <authorList>
            <person name="Dai C."/>
        </authorList>
    </citation>
    <scope>NUCLEOTIDE SEQUENCE</scope>
    <source>
        <strain evidence="1">ZM13</strain>
    </source>
</reference>
<dbReference type="SUPFAM" id="SSF53448">
    <property type="entry name" value="Nucleotide-diphospho-sugar transferases"/>
    <property type="match status" value="1"/>
</dbReference>